<feature type="transmembrane region" description="Helical" evidence="2">
    <location>
        <begin position="12"/>
        <end position="36"/>
    </location>
</feature>
<evidence type="ECO:0000256" key="2">
    <source>
        <dbReference type="SAM" id="Phobius"/>
    </source>
</evidence>
<organism evidence="3 4">
    <name type="scientific">Trichogramma brassicae</name>
    <dbReference type="NCBI Taxonomy" id="86971"/>
    <lineage>
        <taxon>Eukaryota</taxon>
        <taxon>Metazoa</taxon>
        <taxon>Ecdysozoa</taxon>
        <taxon>Arthropoda</taxon>
        <taxon>Hexapoda</taxon>
        <taxon>Insecta</taxon>
        <taxon>Pterygota</taxon>
        <taxon>Neoptera</taxon>
        <taxon>Endopterygota</taxon>
        <taxon>Hymenoptera</taxon>
        <taxon>Apocrita</taxon>
        <taxon>Proctotrupomorpha</taxon>
        <taxon>Chalcidoidea</taxon>
        <taxon>Trichogrammatidae</taxon>
        <taxon>Trichogramma</taxon>
    </lineage>
</organism>
<feature type="region of interest" description="Disordered" evidence="1">
    <location>
        <begin position="470"/>
        <end position="506"/>
    </location>
</feature>
<dbReference type="AlphaFoldDB" id="A0A6H5IDX5"/>
<keyword evidence="2" id="KW-0472">Membrane</keyword>
<sequence length="506" mass="56940">MRYIYSKNNVRLYIRSVAVTAAPPRCAAFVIAFASIDRVHRKLLHFASSGSYSRYILLTACALRADITRVIILPVLDHVITNQKIALDEWHAIYSNRTTYHNTFYLEDSIRPSIFEDTYTGMKHKTYNILLKIGALLSASRTALLRCVIHTAQRKARSHQQQVLYLLNGYVLFFDAQHESTVAFSSRARFISAVRTRLCVVANACESCRPLAAYTVHRLSRAHTYKLEPTIQNYLCGVLIYQGNVGRAVQREAAREERYNNACVCVRKLELRRDRQRSEMHVRAYAASGASPTQQSRAPRGYNNIFIFHIIYVPHESCESAHTAAVCRDFDETLGIIAGDICRRERETEWRAAAGFRADRAATATRSKSNTHTKTRVNASAGFCCCSLHDAASSHPRRQPSSTIYIYLYMHLDAFIRIKAALPAAYRADASQTLLHLLAAARDATTPPPPVPTAAAASQPASQAREYIVGIYRTRQHQRPAPPPPHHRTTTTAAQQHSNSARLSRR</sequence>
<dbReference type="EMBL" id="CADCXV010000728">
    <property type="protein sequence ID" value="CAB0033889.1"/>
    <property type="molecule type" value="Genomic_DNA"/>
</dbReference>
<keyword evidence="4" id="KW-1185">Reference proteome</keyword>
<protein>
    <submittedName>
        <fullName evidence="3">Uncharacterized protein</fullName>
    </submittedName>
</protein>
<keyword evidence="2" id="KW-0812">Transmembrane</keyword>
<proteinExistence type="predicted"/>
<feature type="non-terminal residue" evidence="3">
    <location>
        <position position="506"/>
    </location>
</feature>
<gene>
    <name evidence="3" type="ORF">TBRA_LOCUS5787</name>
</gene>
<keyword evidence="2" id="KW-1133">Transmembrane helix</keyword>
<accession>A0A6H5IDX5</accession>
<name>A0A6H5IDX5_9HYME</name>
<dbReference type="Proteomes" id="UP000479190">
    <property type="component" value="Unassembled WGS sequence"/>
</dbReference>
<evidence type="ECO:0000313" key="4">
    <source>
        <dbReference type="Proteomes" id="UP000479190"/>
    </source>
</evidence>
<reference evidence="3 4" key="1">
    <citation type="submission" date="2020-02" db="EMBL/GenBank/DDBJ databases">
        <authorList>
            <person name="Ferguson B K."/>
        </authorList>
    </citation>
    <scope>NUCLEOTIDE SEQUENCE [LARGE SCALE GENOMIC DNA]</scope>
</reference>
<evidence type="ECO:0000313" key="3">
    <source>
        <dbReference type="EMBL" id="CAB0033889.1"/>
    </source>
</evidence>
<evidence type="ECO:0000256" key="1">
    <source>
        <dbReference type="SAM" id="MobiDB-lite"/>
    </source>
</evidence>